<evidence type="ECO:0000313" key="2">
    <source>
        <dbReference type="Proteomes" id="UP001172680"/>
    </source>
</evidence>
<comment type="caution">
    <text evidence="1">The sequence shown here is derived from an EMBL/GenBank/DDBJ whole genome shotgun (WGS) entry which is preliminary data.</text>
</comment>
<dbReference type="EMBL" id="JAPDRP010000027">
    <property type="protein sequence ID" value="KAJ9635537.1"/>
    <property type="molecule type" value="Genomic_DNA"/>
</dbReference>
<protein>
    <submittedName>
        <fullName evidence="1">Uncharacterized protein</fullName>
    </submittedName>
</protein>
<dbReference type="Proteomes" id="UP001172680">
    <property type="component" value="Unassembled WGS sequence"/>
</dbReference>
<keyword evidence="2" id="KW-1185">Reference proteome</keyword>
<evidence type="ECO:0000313" key="1">
    <source>
        <dbReference type="EMBL" id="KAJ9635537.1"/>
    </source>
</evidence>
<accession>A0ACC2YJQ8</accession>
<name>A0ACC2YJQ8_9PEZI</name>
<proteinExistence type="predicted"/>
<reference evidence="1" key="1">
    <citation type="submission" date="2022-10" db="EMBL/GenBank/DDBJ databases">
        <title>Culturing micro-colonial fungi from biological soil crusts in the Mojave desert and describing Neophaeococcomyces mojavensis, and introducing the new genera and species Taxawa tesnikishii.</title>
        <authorList>
            <person name="Kurbessoian T."/>
            <person name="Stajich J.E."/>
        </authorList>
    </citation>
    <scope>NUCLEOTIDE SEQUENCE</scope>
    <source>
        <strain evidence="1">JES_115</strain>
    </source>
</reference>
<organism evidence="1 2">
    <name type="scientific">Coniosporium tulheliwenetii</name>
    <dbReference type="NCBI Taxonomy" id="3383036"/>
    <lineage>
        <taxon>Eukaryota</taxon>
        <taxon>Fungi</taxon>
        <taxon>Dikarya</taxon>
        <taxon>Ascomycota</taxon>
        <taxon>Pezizomycotina</taxon>
        <taxon>Dothideomycetes</taxon>
        <taxon>Dothideomycetes incertae sedis</taxon>
        <taxon>Coniosporium</taxon>
    </lineage>
</organism>
<sequence>MPPSPGQLHVLRLVIPESDIDEFFLKGSEPGGQMTNIGHRQALWLRARRRGAAPRTARSRGAYCGAVEETELGEQGEKAARTGVSGEGKEAELEEWAEYAEEHEEERPEKDWTVPGYLPKSQDAMGPSYENHCITL</sequence>
<gene>
    <name evidence="1" type="ORF">H2199_008540</name>
</gene>